<feature type="chain" id="PRO_5015695063" description="TonB-dependent receptor" evidence="1">
    <location>
        <begin position="20"/>
        <end position="234"/>
    </location>
</feature>
<name>A0A2S1LJS2_9FLAO</name>
<dbReference type="SUPFAM" id="SSF49464">
    <property type="entry name" value="Carboxypeptidase regulatory domain-like"/>
    <property type="match status" value="1"/>
</dbReference>
<dbReference type="InterPro" id="IPR008969">
    <property type="entry name" value="CarboxyPept-like_regulatory"/>
</dbReference>
<keyword evidence="3" id="KW-1185">Reference proteome</keyword>
<reference evidence="2 3" key="1">
    <citation type="submission" date="2017-04" db="EMBL/GenBank/DDBJ databases">
        <title>Complete genome sequence of Flavobacterium kingsejong AJ004.</title>
        <authorList>
            <person name="Lee P.C."/>
        </authorList>
    </citation>
    <scope>NUCLEOTIDE SEQUENCE [LARGE SCALE GENOMIC DNA]</scope>
    <source>
        <strain evidence="2 3">AJ004</strain>
    </source>
</reference>
<accession>A0A2S1LJS2</accession>
<dbReference type="KEGG" id="fki:FK004_01280"/>
<sequence>MPNKIILLLLLFMANSVSSQQLLKGKLVSDRLGVESILVVNLTAGKETQTDAGGNFSIMAKTGDVLVLTAVQFREKRIRVQDFDFQQVFSVKMEAALNQLDEVVVDKKTSINPEDLGLVAKGQKVYTPAERKVKTSNSGTDAIINAITGQTRKLKKQAEIEKQEVVYEKFQYLFEDEFYIEKLHIPAEYIAGFKHFCIEDQEFVRVLKANNKNMMIFLMGGLADKYNTIRTVGN</sequence>
<dbReference type="OrthoDB" id="1427655at2"/>
<gene>
    <name evidence="2" type="ORF">FK004_01280</name>
</gene>
<feature type="signal peptide" evidence="1">
    <location>
        <begin position="1"/>
        <end position="19"/>
    </location>
</feature>
<organism evidence="2 3">
    <name type="scientific">Flavobacterium kingsejongi</name>
    <dbReference type="NCBI Taxonomy" id="1678728"/>
    <lineage>
        <taxon>Bacteria</taxon>
        <taxon>Pseudomonadati</taxon>
        <taxon>Bacteroidota</taxon>
        <taxon>Flavobacteriia</taxon>
        <taxon>Flavobacteriales</taxon>
        <taxon>Flavobacteriaceae</taxon>
        <taxon>Flavobacterium</taxon>
    </lineage>
</organism>
<evidence type="ECO:0000256" key="1">
    <source>
        <dbReference type="SAM" id="SignalP"/>
    </source>
</evidence>
<keyword evidence="1" id="KW-0732">Signal</keyword>
<dbReference type="EMBL" id="CP020919">
    <property type="protein sequence ID" value="AWG23949.1"/>
    <property type="molecule type" value="Genomic_DNA"/>
</dbReference>
<dbReference type="Proteomes" id="UP000244677">
    <property type="component" value="Chromosome"/>
</dbReference>
<protein>
    <recommendedName>
        <fullName evidence="4">TonB-dependent receptor</fullName>
    </recommendedName>
</protein>
<proteinExistence type="predicted"/>
<evidence type="ECO:0000313" key="2">
    <source>
        <dbReference type="EMBL" id="AWG23949.1"/>
    </source>
</evidence>
<dbReference type="AlphaFoldDB" id="A0A2S1LJS2"/>
<evidence type="ECO:0000313" key="3">
    <source>
        <dbReference type="Proteomes" id="UP000244677"/>
    </source>
</evidence>
<evidence type="ECO:0008006" key="4">
    <source>
        <dbReference type="Google" id="ProtNLM"/>
    </source>
</evidence>
<dbReference type="RefSeq" id="WP_108735612.1">
    <property type="nucleotide sequence ID" value="NZ_CP020919.1"/>
</dbReference>